<feature type="region of interest" description="Disordered" evidence="1">
    <location>
        <begin position="392"/>
        <end position="411"/>
    </location>
</feature>
<dbReference type="GO" id="GO:0032012">
    <property type="term" value="P:regulation of ARF protein signal transduction"/>
    <property type="evidence" value="ECO:0007669"/>
    <property type="project" value="InterPro"/>
</dbReference>
<dbReference type="PANTHER" id="PTHR46097:SF3">
    <property type="entry name" value="ARF GTPASE-ACTIVATING PROTEIN GIT"/>
    <property type="match status" value="1"/>
</dbReference>
<keyword evidence="5" id="KW-1185">Reference proteome</keyword>
<dbReference type="InterPro" id="IPR032352">
    <property type="entry name" value="GIT1/2_CC"/>
</dbReference>
<evidence type="ECO:0000256" key="1">
    <source>
        <dbReference type="SAM" id="MobiDB-lite"/>
    </source>
</evidence>
<dbReference type="Pfam" id="PF16559">
    <property type="entry name" value="GIT_CC"/>
    <property type="match status" value="1"/>
</dbReference>
<dbReference type="InterPro" id="IPR047161">
    <property type="entry name" value="GIT-like"/>
</dbReference>
<dbReference type="EMBL" id="JAWQEG010000702">
    <property type="protein sequence ID" value="KAK3886365.1"/>
    <property type="molecule type" value="Genomic_DNA"/>
</dbReference>
<dbReference type="GO" id="GO:0031267">
    <property type="term" value="F:small GTPase binding"/>
    <property type="evidence" value="ECO:0007669"/>
    <property type="project" value="TreeGrafter"/>
</dbReference>
<evidence type="ECO:0000259" key="2">
    <source>
        <dbReference type="Pfam" id="PF12205"/>
    </source>
</evidence>
<accession>A0AAE1G5C2</accession>
<feature type="region of interest" description="Disordered" evidence="1">
    <location>
        <begin position="1"/>
        <end position="58"/>
    </location>
</feature>
<dbReference type="Gene3D" id="1.20.5.170">
    <property type="match status" value="1"/>
</dbReference>
<name>A0AAE1G5C2_PETCI</name>
<reference evidence="4" key="1">
    <citation type="submission" date="2023-10" db="EMBL/GenBank/DDBJ databases">
        <title>Genome assemblies of two species of porcelain crab, Petrolisthes cinctipes and Petrolisthes manimaculis (Anomura: Porcellanidae).</title>
        <authorList>
            <person name="Angst P."/>
        </authorList>
    </citation>
    <scope>NUCLEOTIDE SEQUENCE</scope>
    <source>
        <strain evidence="4">PB745_01</strain>
        <tissue evidence="4">Gill</tissue>
    </source>
</reference>
<sequence>MTLPNSPKISSNNNNLHLHNNNNNININARLITPPNSATFPPSSSSNTPSSPHLINKDPRQQVNSLTSLSSNTTADSLNAPITNTSNTSDNNTSVTNTGNDISGPSSLNSYFSSNHTHHHHHHLHHQHHHTTPTLTQLTSTTNTTTTTTTKGEVTDDGEPLYDSVASEDDYTYVEQMQKLALQKQILEEQQRQHQLEELYCTTTSHPSIYFKYSEPTSDCGPTSMESAVSLETFLEMKEQRDSRQALVEELKHNNAHMRSRLDELAHTVKNLQEENKSLRSMYSSSSGGSGVVGGGSPGPPPPSSSSSLSSTLPPPPHPHPSHPPSLYSTLACVYNGESDPKVNLRCSRNAPQRPFSMFEPRQGPPNLPSTCPTIDQTRSSAFHVPNVRMSGEYDNTRTRSPSLEASETTPLNTAYGLPTQEEVVKKTEVITKRIQELLISAQEGRQDDFMPCADHIHSAVLDMDAIFPKGQGGAGVQGALRQLVSSAGRLHSECRTHLLSPSHSKDLAFVTQQVIQCAYDIAKGAKLLVTHFQ</sequence>
<dbReference type="GO" id="GO:0007420">
    <property type="term" value="P:brain development"/>
    <property type="evidence" value="ECO:0007669"/>
    <property type="project" value="InterPro"/>
</dbReference>
<evidence type="ECO:0008006" key="6">
    <source>
        <dbReference type="Google" id="ProtNLM"/>
    </source>
</evidence>
<dbReference type="GO" id="GO:0098793">
    <property type="term" value="C:presynapse"/>
    <property type="evidence" value="ECO:0007669"/>
    <property type="project" value="GOC"/>
</dbReference>
<feature type="region of interest" description="Disordered" evidence="1">
    <location>
        <begin position="279"/>
        <end position="325"/>
    </location>
</feature>
<feature type="domain" description="ARF GTPase-activating protein GIT1 C-terminal" evidence="2">
    <location>
        <begin position="422"/>
        <end position="534"/>
    </location>
</feature>
<feature type="compositionally biased region" description="Pro residues" evidence="1">
    <location>
        <begin position="313"/>
        <end position="324"/>
    </location>
</feature>
<dbReference type="GO" id="GO:0008277">
    <property type="term" value="P:regulation of G protein-coupled receptor signaling pathway"/>
    <property type="evidence" value="ECO:0007669"/>
    <property type="project" value="TreeGrafter"/>
</dbReference>
<proteinExistence type="predicted"/>
<dbReference type="Pfam" id="PF12205">
    <property type="entry name" value="GIT1_C"/>
    <property type="match status" value="1"/>
</dbReference>
<feature type="compositionally biased region" description="Polar residues" evidence="1">
    <location>
        <begin position="101"/>
        <end position="112"/>
    </location>
</feature>
<evidence type="ECO:0000313" key="4">
    <source>
        <dbReference type="EMBL" id="KAK3886365.1"/>
    </source>
</evidence>
<protein>
    <recommendedName>
        <fullName evidence="6">ARF GTPase-activating protein GIT2</fullName>
    </recommendedName>
</protein>
<feature type="compositionally biased region" description="Acidic residues" evidence="1">
    <location>
        <begin position="155"/>
        <end position="164"/>
    </location>
</feature>
<feature type="compositionally biased region" description="Polar residues" evidence="1">
    <location>
        <begin position="399"/>
        <end position="411"/>
    </location>
</feature>
<feature type="compositionally biased region" description="Low complexity" evidence="1">
    <location>
        <begin position="132"/>
        <end position="150"/>
    </location>
</feature>
<feature type="compositionally biased region" description="Low complexity" evidence="1">
    <location>
        <begin position="70"/>
        <end position="100"/>
    </location>
</feature>
<feature type="compositionally biased region" description="Basic residues" evidence="1">
    <location>
        <begin position="116"/>
        <end position="131"/>
    </location>
</feature>
<feature type="compositionally biased region" description="Gly residues" evidence="1">
    <location>
        <begin position="288"/>
        <end position="297"/>
    </location>
</feature>
<dbReference type="GO" id="GO:0036465">
    <property type="term" value="P:synaptic vesicle recycling"/>
    <property type="evidence" value="ECO:0007669"/>
    <property type="project" value="TreeGrafter"/>
</dbReference>
<organism evidence="4 5">
    <name type="scientific">Petrolisthes cinctipes</name>
    <name type="common">Flat porcelain crab</name>
    <dbReference type="NCBI Taxonomy" id="88211"/>
    <lineage>
        <taxon>Eukaryota</taxon>
        <taxon>Metazoa</taxon>
        <taxon>Ecdysozoa</taxon>
        <taxon>Arthropoda</taxon>
        <taxon>Crustacea</taxon>
        <taxon>Multicrustacea</taxon>
        <taxon>Malacostraca</taxon>
        <taxon>Eumalacostraca</taxon>
        <taxon>Eucarida</taxon>
        <taxon>Decapoda</taxon>
        <taxon>Pleocyemata</taxon>
        <taxon>Anomura</taxon>
        <taxon>Galatheoidea</taxon>
        <taxon>Porcellanidae</taxon>
        <taxon>Petrolisthes</taxon>
    </lineage>
</organism>
<dbReference type="AlphaFoldDB" id="A0AAE1G5C2"/>
<evidence type="ECO:0000259" key="3">
    <source>
        <dbReference type="Pfam" id="PF16559"/>
    </source>
</evidence>
<comment type="caution">
    <text evidence="4">The sequence shown here is derived from an EMBL/GenBank/DDBJ whole genome shotgun (WGS) entry which is preliminary data.</text>
</comment>
<feature type="region of interest" description="Disordered" evidence="1">
    <location>
        <begin position="70"/>
        <end position="164"/>
    </location>
</feature>
<evidence type="ECO:0000313" key="5">
    <source>
        <dbReference type="Proteomes" id="UP001286313"/>
    </source>
</evidence>
<dbReference type="Gene3D" id="1.20.120.330">
    <property type="entry name" value="Nucleotidyltransferases domain 2"/>
    <property type="match status" value="1"/>
</dbReference>
<feature type="compositionally biased region" description="Low complexity" evidence="1">
    <location>
        <begin position="1"/>
        <end position="52"/>
    </location>
</feature>
<gene>
    <name evidence="4" type="ORF">Pcinc_009470</name>
</gene>
<dbReference type="PANTHER" id="PTHR46097">
    <property type="entry name" value="G PROTEIN-COUPLED RECEPTOR KINASE INTERACTING ARFGAP"/>
    <property type="match status" value="1"/>
</dbReference>
<dbReference type="InterPro" id="IPR022018">
    <property type="entry name" value="GIT1_C"/>
</dbReference>
<dbReference type="GO" id="GO:0005096">
    <property type="term" value="F:GTPase activator activity"/>
    <property type="evidence" value="ECO:0007669"/>
    <property type="project" value="InterPro"/>
</dbReference>
<feature type="domain" description="Arf GTPase-activating protein GIT1/2 coiled-coil" evidence="3">
    <location>
        <begin position="226"/>
        <end position="281"/>
    </location>
</feature>
<dbReference type="Proteomes" id="UP001286313">
    <property type="component" value="Unassembled WGS sequence"/>
</dbReference>